<dbReference type="AlphaFoldDB" id="A0AAD5M1Y0"/>
<sequence>MKLWLLADSCVEIRVVLSSLVSTRLDAAVYQIWCSHILLTSGEYNFVLEGIIRFQLRSNHRETMKLTSRWWLSCLTSARVDF</sequence>
<dbReference type="Proteomes" id="UP001196413">
    <property type="component" value="Unassembled WGS sequence"/>
</dbReference>
<dbReference type="EMBL" id="JAHQIW010000932">
    <property type="protein sequence ID" value="KAJ1350702.1"/>
    <property type="molecule type" value="Genomic_DNA"/>
</dbReference>
<protein>
    <submittedName>
        <fullName evidence="1">Uncharacterized protein</fullName>
    </submittedName>
</protein>
<evidence type="ECO:0000313" key="1">
    <source>
        <dbReference type="EMBL" id="KAJ1350702.1"/>
    </source>
</evidence>
<gene>
    <name evidence="1" type="ORF">KIN20_006565</name>
</gene>
<accession>A0AAD5M1Y0</accession>
<proteinExistence type="predicted"/>
<evidence type="ECO:0000313" key="2">
    <source>
        <dbReference type="Proteomes" id="UP001196413"/>
    </source>
</evidence>
<keyword evidence="2" id="KW-1185">Reference proteome</keyword>
<organism evidence="1 2">
    <name type="scientific">Parelaphostrongylus tenuis</name>
    <name type="common">Meningeal worm</name>
    <dbReference type="NCBI Taxonomy" id="148309"/>
    <lineage>
        <taxon>Eukaryota</taxon>
        <taxon>Metazoa</taxon>
        <taxon>Ecdysozoa</taxon>
        <taxon>Nematoda</taxon>
        <taxon>Chromadorea</taxon>
        <taxon>Rhabditida</taxon>
        <taxon>Rhabditina</taxon>
        <taxon>Rhabditomorpha</taxon>
        <taxon>Strongyloidea</taxon>
        <taxon>Metastrongylidae</taxon>
        <taxon>Parelaphostrongylus</taxon>
    </lineage>
</organism>
<comment type="caution">
    <text evidence="1">The sequence shown here is derived from an EMBL/GenBank/DDBJ whole genome shotgun (WGS) entry which is preliminary data.</text>
</comment>
<reference evidence="1" key="1">
    <citation type="submission" date="2021-06" db="EMBL/GenBank/DDBJ databases">
        <title>Parelaphostrongylus tenuis whole genome reference sequence.</title>
        <authorList>
            <person name="Garwood T.J."/>
            <person name="Larsen P.A."/>
            <person name="Fountain-Jones N.M."/>
            <person name="Garbe J.R."/>
            <person name="Macchietto M.G."/>
            <person name="Kania S.A."/>
            <person name="Gerhold R.W."/>
            <person name="Richards J.E."/>
            <person name="Wolf T.M."/>
        </authorList>
    </citation>
    <scope>NUCLEOTIDE SEQUENCE</scope>
    <source>
        <strain evidence="1">MNPRO001-30</strain>
        <tissue evidence="1">Meninges</tissue>
    </source>
</reference>
<name>A0AAD5M1Y0_PARTN</name>